<protein>
    <recommendedName>
        <fullName evidence="3">NADPH2:quinone reductase</fullName>
    </recommendedName>
</protein>
<organism evidence="1 2">
    <name type="scientific">Geodermatophilus poikilotrophus</name>
    <dbReference type="NCBI Taxonomy" id="1333667"/>
    <lineage>
        <taxon>Bacteria</taxon>
        <taxon>Bacillati</taxon>
        <taxon>Actinomycetota</taxon>
        <taxon>Actinomycetes</taxon>
        <taxon>Geodermatophilales</taxon>
        <taxon>Geodermatophilaceae</taxon>
        <taxon>Geodermatophilus</taxon>
    </lineage>
</organism>
<keyword evidence="2" id="KW-1185">Reference proteome</keyword>
<dbReference type="EMBL" id="FOIE01000001">
    <property type="protein sequence ID" value="SES86640.1"/>
    <property type="molecule type" value="Genomic_DNA"/>
</dbReference>
<dbReference type="RefSeq" id="WP_091439448.1">
    <property type="nucleotide sequence ID" value="NZ_FOIE01000001.1"/>
</dbReference>
<proteinExistence type="predicted"/>
<dbReference type="OrthoDB" id="5195079at2"/>
<evidence type="ECO:0000313" key="1">
    <source>
        <dbReference type="EMBL" id="SES86640.1"/>
    </source>
</evidence>
<dbReference type="InterPro" id="IPR011032">
    <property type="entry name" value="GroES-like_sf"/>
</dbReference>
<accession>A0A1H9ZXV8</accession>
<dbReference type="Proteomes" id="UP000198507">
    <property type="component" value="Unassembled WGS sequence"/>
</dbReference>
<name>A0A1H9ZXV8_9ACTN</name>
<sequence>MRAVQITRFGGPEVLDVVDLPDPTPGEGQQLFDVSTAGVNYADTHHRLSAN</sequence>
<dbReference type="Gene3D" id="3.90.180.10">
    <property type="entry name" value="Medium-chain alcohol dehydrogenases, catalytic domain"/>
    <property type="match status" value="1"/>
</dbReference>
<evidence type="ECO:0000313" key="2">
    <source>
        <dbReference type="Proteomes" id="UP000198507"/>
    </source>
</evidence>
<gene>
    <name evidence="1" type="ORF">SAMN04488546_0829</name>
</gene>
<dbReference type="SUPFAM" id="SSF50129">
    <property type="entry name" value="GroES-like"/>
    <property type="match status" value="1"/>
</dbReference>
<reference evidence="2" key="1">
    <citation type="submission" date="2016-10" db="EMBL/GenBank/DDBJ databases">
        <authorList>
            <person name="Varghese N."/>
            <person name="Submissions S."/>
        </authorList>
    </citation>
    <scope>NUCLEOTIDE SEQUENCE [LARGE SCALE GENOMIC DNA]</scope>
    <source>
        <strain evidence="2">DSM 44209</strain>
    </source>
</reference>
<evidence type="ECO:0008006" key="3">
    <source>
        <dbReference type="Google" id="ProtNLM"/>
    </source>
</evidence>
<dbReference type="AlphaFoldDB" id="A0A1H9ZXV8"/>